<gene>
    <name evidence="1" type="ORF">DN062_07060</name>
</gene>
<evidence type="ECO:0000313" key="1">
    <source>
        <dbReference type="EMBL" id="RAU18525.1"/>
    </source>
</evidence>
<dbReference type="Proteomes" id="UP000250744">
    <property type="component" value="Unassembled WGS sequence"/>
</dbReference>
<accession>A0A364NNR3</accession>
<dbReference type="RefSeq" id="WP_112158630.1">
    <property type="nucleotide sequence ID" value="NZ_QKRX01000004.1"/>
</dbReference>
<comment type="caution">
    <text evidence="1">The sequence shown here is derived from an EMBL/GenBank/DDBJ whole genome shotgun (WGS) entry which is preliminary data.</text>
</comment>
<sequence length="191" mass="22501">MTLDELTRHALYPFQDFRENDASFLLLELYWTFIAEEALTPWPDLQLEPLQAADQDRDDWGSPNMLHFWAPALRRSVRVLLLENVGNFPPCRERQEKFNCFPSITLDFERQGITGPFDEVDQLLFRADVSSVSMEAVLWGIRYFIGEEASIESMEDAWDRYLIESGNGPSRAMRDEWYQKYLEEDDDDEEE</sequence>
<name>A0A364NNR3_9GAMM</name>
<protein>
    <submittedName>
        <fullName evidence="1">Uncharacterized protein</fullName>
    </submittedName>
</protein>
<proteinExistence type="predicted"/>
<evidence type="ECO:0000313" key="2">
    <source>
        <dbReference type="Proteomes" id="UP000250744"/>
    </source>
</evidence>
<dbReference type="AlphaFoldDB" id="A0A364NNR3"/>
<dbReference type="EMBL" id="QKRX01000004">
    <property type="protein sequence ID" value="RAU18525.1"/>
    <property type="molecule type" value="Genomic_DNA"/>
</dbReference>
<reference evidence="1 2" key="1">
    <citation type="submission" date="2018-06" db="EMBL/GenBank/DDBJ databases">
        <title>Nitrincola tibetense sp. nov., isolated from Lake XuguoCo on Tibetan Plateau.</title>
        <authorList>
            <person name="Xing P."/>
        </authorList>
    </citation>
    <scope>NUCLEOTIDE SEQUENCE [LARGE SCALE GENOMIC DNA]</scope>
    <source>
        <strain evidence="2">xg18</strain>
    </source>
</reference>
<organism evidence="1 2">
    <name type="scientific">Nitrincola tibetensis</name>
    <dbReference type="NCBI Taxonomy" id="2219697"/>
    <lineage>
        <taxon>Bacteria</taxon>
        <taxon>Pseudomonadati</taxon>
        <taxon>Pseudomonadota</taxon>
        <taxon>Gammaproteobacteria</taxon>
        <taxon>Oceanospirillales</taxon>
        <taxon>Oceanospirillaceae</taxon>
        <taxon>Nitrincola</taxon>
    </lineage>
</organism>
<keyword evidence="2" id="KW-1185">Reference proteome</keyword>